<dbReference type="Proteomes" id="UP000286482">
    <property type="component" value="Unassembled WGS sequence"/>
</dbReference>
<feature type="domain" description="Pirin C-terminal" evidence="5">
    <location>
        <begin position="189"/>
        <end position="280"/>
    </location>
</feature>
<accession>A0A420ENI5</accession>
<feature type="domain" description="Pirin N-terminal" evidence="4">
    <location>
        <begin position="20"/>
        <end position="120"/>
    </location>
</feature>
<dbReference type="PANTHER" id="PTHR13903">
    <property type="entry name" value="PIRIN-RELATED"/>
    <property type="match status" value="1"/>
</dbReference>
<dbReference type="PIRSF" id="PIRSF006232">
    <property type="entry name" value="Pirin"/>
    <property type="match status" value="1"/>
</dbReference>
<evidence type="ECO:0000256" key="1">
    <source>
        <dbReference type="ARBA" id="ARBA00008416"/>
    </source>
</evidence>
<proteinExistence type="inferred from homology"/>
<protein>
    <submittedName>
        <fullName evidence="6">Pirin family protein</fullName>
    </submittedName>
</protein>
<evidence type="ECO:0000256" key="2">
    <source>
        <dbReference type="PIRSR" id="PIRSR006232-1"/>
    </source>
</evidence>
<evidence type="ECO:0000256" key="3">
    <source>
        <dbReference type="RuleBase" id="RU003457"/>
    </source>
</evidence>
<dbReference type="GO" id="GO:0046872">
    <property type="term" value="F:metal ion binding"/>
    <property type="evidence" value="ECO:0007669"/>
    <property type="project" value="UniProtKB-KW"/>
</dbReference>
<reference evidence="6 7" key="1">
    <citation type="submission" date="2018-09" db="EMBL/GenBank/DDBJ databases">
        <authorList>
            <person name="Wang Z."/>
        </authorList>
    </citation>
    <scope>NUCLEOTIDE SEQUENCE [LARGE SCALE GENOMIC DNA]</scope>
    <source>
        <strain evidence="6 7">ALS 81</strain>
    </source>
</reference>
<organism evidence="6 7">
    <name type="scientific">Alginatibacterium sediminis</name>
    <dbReference type="NCBI Taxonomy" id="2164068"/>
    <lineage>
        <taxon>Bacteria</taxon>
        <taxon>Pseudomonadati</taxon>
        <taxon>Pseudomonadota</taxon>
        <taxon>Gammaproteobacteria</taxon>
        <taxon>Alteromonadales</taxon>
        <taxon>Alteromonadaceae</taxon>
        <taxon>Alginatibacterium</taxon>
    </lineage>
</organism>
<dbReference type="CDD" id="cd02247">
    <property type="entry name" value="cupin_pirin_C"/>
    <property type="match status" value="1"/>
</dbReference>
<dbReference type="SUPFAM" id="SSF51182">
    <property type="entry name" value="RmlC-like cupins"/>
    <property type="match status" value="1"/>
</dbReference>
<dbReference type="InterPro" id="IPR011051">
    <property type="entry name" value="RmlC_Cupin_sf"/>
</dbReference>
<evidence type="ECO:0000313" key="7">
    <source>
        <dbReference type="Proteomes" id="UP000286482"/>
    </source>
</evidence>
<sequence>MKRSLIESSLAIPTSDGDGVKLNRVFGGADLQRYDPFLMMDDFGSDNADDYISGFPAHPHRGFRTITYMLEGHFEHRDNMGNVGGIKDGGVQWMTAGRGVIHSEMPKQTGGKLRGFQLWLNLPAKDKMMDPDYENIESEDIALTRIDDLVIKSVMGAGVINGQNVLSHKIIPDVESCYWDISNPEAELSTNLSASIPQGHNALVYVAQGQLTFEGRSYGAKTLLRFSDEGELDLEMAPESKIMLLSGKPLNEPIAQYGPFVMNSQEQIQEAIRDYQAGTLTQA</sequence>
<dbReference type="InterPro" id="IPR014710">
    <property type="entry name" value="RmlC-like_jellyroll"/>
</dbReference>
<evidence type="ECO:0000259" key="4">
    <source>
        <dbReference type="Pfam" id="PF02678"/>
    </source>
</evidence>
<dbReference type="PANTHER" id="PTHR13903:SF8">
    <property type="entry name" value="PIRIN"/>
    <property type="match status" value="1"/>
</dbReference>
<dbReference type="Pfam" id="PF05726">
    <property type="entry name" value="Pirin_C"/>
    <property type="match status" value="1"/>
</dbReference>
<evidence type="ECO:0000313" key="6">
    <source>
        <dbReference type="EMBL" id="RKF22223.1"/>
    </source>
</evidence>
<dbReference type="RefSeq" id="WP_120353026.1">
    <property type="nucleotide sequence ID" value="NZ_RAQO01000001.1"/>
</dbReference>
<comment type="caution">
    <text evidence="6">The sequence shown here is derived from an EMBL/GenBank/DDBJ whole genome shotgun (WGS) entry which is preliminary data.</text>
</comment>
<dbReference type="InterPro" id="IPR012093">
    <property type="entry name" value="Pirin"/>
</dbReference>
<keyword evidence="2" id="KW-0479">Metal-binding</keyword>
<dbReference type="AlphaFoldDB" id="A0A420ENI5"/>
<feature type="binding site" evidence="2">
    <location>
        <position position="60"/>
    </location>
    <ligand>
        <name>Fe cation</name>
        <dbReference type="ChEBI" id="CHEBI:24875"/>
    </ligand>
</feature>
<feature type="binding site" evidence="2">
    <location>
        <position position="58"/>
    </location>
    <ligand>
        <name>Fe cation</name>
        <dbReference type="ChEBI" id="CHEBI:24875"/>
    </ligand>
</feature>
<dbReference type="OrthoDB" id="9780903at2"/>
<feature type="binding site" evidence="2">
    <location>
        <position position="102"/>
    </location>
    <ligand>
        <name>Fe cation</name>
        <dbReference type="ChEBI" id="CHEBI:24875"/>
    </ligand>
</feature>
<comment type="cofactor">
    <cofactor evidence="2">
        <name>Fe cation</name>
        <dbReference type="ChEBI" id="CHEBI:24875"/>
    </cofactor>
    <text evidence="2">Binds 1 Fe cation per subunit.</text>
</comment>
<dbReference type="Pfam" id="PF02678">
    <property type="entry name" value="Pirin"/>
    <property type="match status" value="1"/>
</dbReference>
<keyword evidence="7" id="KW-1185">Reference proteome</keyword>
<keyword evidence="2" id="KW-0408">Iron</keyword>
<evidence type="ECO:0000259" key="5">
    <source>
        <dbReference type="Pfam" id="PF05726"/>
    </source>
</evidence>
<dbReference type="InterPro" id="IPR003829">
    <property type="entry name" value="Pirin_N_dom"/>
</dbReference>
<dbReference type="CDD" id="cd02909">
    <property type="entry name" value="cupin_pirin_N"/>
    <property type="match status" value="1"/>
</dbReference>
<dbReference type="EMBL" id="RAQO01000001">
    <property type="protein sequence ID" value="RKF22223.1"/>
    <property type="molecule type" value="Genomic_DNA"/>
</dbReference>
<feature type="binding site" evidence="2">
    <location>
        <position position="104"/>
    </location>
    <ligand>
        <name>Fe cation</name>
        <dbReference type="ChEBI" id="CHEBI:24875"/>
    </ligand>
</feature>
<dbReference type="InterPro" id="IPR008778">
    <property type="entry name" value="Pirin_C_dom"/>
</dbReference>
<dbReference type="Gene3D" id="2.60.120.10">
    <property type="entry name" value="Jelly Rolls"/>
    <property type="match status" value="2"/>
</dbReference>
<gene>
    <name evidence="6" type="ORF">DBZ36_00840</name>
</gene>
<comment type="similarity">
    <text evidence="1 3">Belongs to the pirin family.</text>
</comment>
<name>A0A420ENI5_9ALTE</name>